<evidence type="ECO:0000313" key="2">
    <source>
        <dbReference type="Proteomes" id="UP000670527"/>
    </source>
</evidence>
<keyword evidence="2" id="KW-1185">Reference proteome</keyword>
<protein>
    <recommendedName>
        <fullName evidence="3">Bacteriocin</fullName>
    </recommendedName>
</protein>
<dbReference type="EMBL" id="JAGETX010000010">
    <property type="protein sequence ID" value="MBO3272173.1"/>
    <property type="molecule type" value="Genomic_DNA"/>
</dbReference>
<evidence type="ECO:0008006" key="3">
    <source>
        <dbReference type="Google" id="ProtNLM"/>
    </source>
</evidence>
<evidence type="ECO:0000313" key="1">
    <source>
        <dbReference type="EMBL" id="MBO3272173.1"/>
    </source>
</evidence>
<comment type="caution">
    <text evidence="1">The sequence shown here is derived from an EMBL/GenBank/DDBJ whole genome shotgun (WGS) entry which is preliminary data.</text>
</comment>
<proteinExistence type="predicted"/>
<dbReference type="Proteomes" id="UP000670527">
    <property type="component" value="Unassembled WGS sequence"/>
</dbReference>
<reference evidence="1 2" key="1">
    <citation type="submission" date="2021-03" db="EMBL/GenBank/DDBJ databases">
        <authorList>
            <person name="Kim M.K."/>
        </authorList>
    </citation>
    <scope>NUCLEOTIDE SEQUENCE [LARGE SCALE GENOMIC DNA]</scope>
    <source>
        <strain evidence="1 2">BT507</strain>
    </source>
</reference>
<sequence>MAENETSGRKKLSVGALTVGQLRHIGGGPRSTAGLTNLPNHAGNDFGRAGTLGCQAACADF</sequence>
<gene>
    <name evidence="1" type="ORF">J4D97_16065</name>
</gene>
<organism evidence="1 2">
    <name type="scientific">Hymenobacter defluvii</name>
    <dbReference type="NCBI Taxonomy" id="2054411"/>
    <lineage>
        <taxon>Bacteria</taxon>
        <taxon>Pseudomonadati</taxon>
        <taxon>Bacteroidota</taxon>
        <taxon>Cytophagia</taxon>
        <taxon>Cytophagales</taxon>
        <taxon>Hymenobacteraceae</taxon>
        <taxon>Hymenobacter</taxon>
    </lineage>
</organism>
<accession>A0ABS3TG56</accession>
<name>A0ABS3TG56_9BACT</name>